<protein>
    <submittedName>
        <fullName evidence="4">TetR/AcrR family transcriptional regulator</fullName>
    </submittedName>
</protein>
<gene>
    <name evidence="4" type="ORF">ACFQS9_15160</name>
</gene>
<evidence type="ECO:0000313" key="5">
    <source>
        <dbReference type="Proteomes" id="UP001596484"/>
    </source>
</evidence>
<evidence type="ECO:0000256" key="1">
    <source>
        <dbReference type="ARBA" id="ARBA00023015"/>
    </source>
</evidence>
<dbReference type="SUPFAM" id="SSF46689">
    <property type="entry name" value="Homeodomain-like"/>
    <property type="match status" value="1"/>
</dbReference>
<dbReference type="InterPro" id="IPR011075">
    <property type="entry name" value="TetR_C"/>
</dbReference>
<organism evidence="4 5">
    <name type="scientific">Rhodococcus daqingensis</name>
    <dbReference type="NCBI Taxonomy" id="2479363"/>
    <lineage>
        <taxon>Bacteria</taxon>
        <taxon>Bacillati</taxon>
        <taxon>Actinomycetota</taxon>
        <taxon>Actinomycetes</taxon>
        <taxon>Mycobacteriales</taxon>
        <taxon>Nocardiaceae</taxon>
        <taxon>Rhodococcus</taxon>
    </lineage>
</organism>
<dbReference type="InterPro" id="IPR036271">
    <property type="entry name" value="Tet_transcr_reg_TetR-rel_C_sf"/>
</dbReference>
<dbReference type="SUPFAM" id="SSF48498">
    <property type="entry name" value="Tetracyclin repressor-like, C-terminal domain"/>
    <property type="match status" value="1"/>
</dbReference>
<dbReference type="PANTHER" id="PTHR47506:SF6">
    <property type="entry name" value="HTH-TYPE TRANSCRIPTIONAL REPRESSOR NEMR"/>
    <property type="match status" value="1"/>
</dbReference>
<keyword evidence="5" id="KW-1185">Reference proteome</keyword>
<evidence type="ECO:0000259" key="3">
    <source>
        <dbReference type="Pfam" id="PF16925"/>
    </source>
</evidence>
<evidence type="ECO:0000313" key="4">
    <source>
        <dbReference type="EMBL" id="MFC7449232.1"/>
    </source>
</evidence>
<accession>A0ABW2RZG2</accession>
<name>A0ABW2RZG2_9NOCA</name>
<keyword evidence="2" id="KW-0804">Transcription</keyword>
<dbReference type="EMBL" id="JBHTCS010000017">
    <property type="protein sequence ID" value="MFC7449232.1"/>
    <property type="molecule type" value="Genomic_DNA"/>
</dbReference>
<evidence type="ECO:0000256" key="2">
    <source>
        <dbReference type="ARBA" id="ARBA00023163"/>
    </source>
</evidence>
<sequence length="201" mass="21497">MVDTATTSDQRLIKGALARASIARHAADVASVEGLTGLSIGRLATDLGLSKSGVATLFGTKENLQVAAVQSAREVFIEHVVRPGMKEQAGLPRLRTLIDRWFDFVSAPVFPGGCFRVATVSEFDSRPGPVRDAIAADQRDWRDLLTRELRRAQEQGAVQGRDAAAVAFEIEALLSAVNTALRMGEPDAASMAREIIDGLIG</sequence>
<dbReference type="Pfam" id="PF16925">
    <property type="entry name" value="TetR_C_13"/>
    <property type="match status" value="1"/>
</dbReference>
<dbReference type="PANTHER" id="PTHR47506">
    <property type="entry name" value="TRANSCRIPTIONAL REGULATORY PROTEIN"/>
    <property type="match status" value="1"/>
</dbReference>
<keyword evidence="1" id="KW-0805">Transcription regulation</keyword>
<dbReference type="RefSeq" id="WP_378406031.1">
    <property type="nucleotide sequence ID" value="NZ_JBHTCS010000017.1"/>
</dbReference>
<comment type="caution">
    <text evidence="4">The sequence shown here is derived from an EMBL/GenBank/DDBJ whole genome shotgun (WGS) entry which is preliminary data.</text>
</comment>
<dbReference type="InterPro" id="IPR009057">
    <property type="entry name" value="Homeodomain-like_sf"/>
</dbReference>
<dbReference type="Gene3D" id="1.10.357.10">
    <property type="entry name" value="Tetracycline Repressor, domain 2"/>
    <property type="match status" value="1"/>
</dbReference>
<dbReference type="Proteomes" id="UP001596484">
    <property type="component" value="Unassembled WGS sequence"/>
</dbReference>
<dbReference type="Gene3D" id="1.10.10.60">
    <property type="entry name" value="Homeodomain-like"/>
    <property type="match status" value="1"/>
</dbReference>
<reference evidence="5" key="1">
    <citation type="journal article" date="2019" name="Int. J. Syst. Evol. Microbiol.">
        <title>The Global Catalogue of Microorganisms (GCM) 10K type strain sequencing project: providing services to taxonomists for standard genome sequencing and annotation.</title>
        <authorList>
            <consortium name="The Broad Institute Genomics Platform"/>
            <consortium name="The Broad Institute Genome Sequencing Center for Infectious Disease"/>
            <person name="Wu L."/>
            <person name="Ma J."/>
        </authorList>
    </citation>
    <scope>NUCLEOTIDE SEQUENCE [LARGE SCALE GENOMIC DNA]</scope>
    <source>
        <strain evidence="5">ICMP 19430</strain>
    </source>
</reference>
<proteinExistence type="predicted"/>
<feature type="domain" description="Tetracyclin repressor-like C-terminal" evidence="3">
    <location>
        <begin position="90"/>
        <end position="194"/>
    </location>
</feature>